<dbReference type="Gramene" id="AET5Gv20261400.19">
    <property type="protein sequence ID" value="AET5Gv20261400.19"/>
    <property type="gene ID" value="AET5Gv20261400"/>
</dbReference>
<reference evidence="1" key="4">
    <citation type="submission" date="2019-03" db="UniProtKB">
        <authorList>
            <consortium name="EnsemblPlants"/>
        </authorList>
    </citation>
    <scope>IDENTIFICATION</scope>
</reference>
<evidence type="ECO:0000313" key="1">
    <source>
        <dbReference type="EnsemblPlants" id="AET5Gv20261400.19"/>
    </source>
</evidence>
<sequence>MLSVRLSEPPLPKLRCIDLHYRVLIFLKLETSSFLQASSMMTSTTSRWSARYISVSRTTTPVSPLMILFHS</sequence>
<reference evidence="1" key="5">
    <citation type="journal article" date="2021" name="G3 (Bethesda)">
        <title>Aegilops tauschii genome assembly Aet v5.0 features greater sequence contiguity and improved annotation.</title>
        <authorList>
            <person name="Wang L."/>
            <person name="Zhu T."/>
            <person name="Rodriguez J.C."/>
            <person name="Deal K.R."/>
            <person name="Dubcovsky J."/>
            <person name="McGuire P.E."/>
            <person name="Lux T."/>
            <person name="Spannagl M."/>
            <person name="Mayer K.F.X."/>
            <person name="Baldrich P."/>
            <person name="Meyers B.C."/>
            <person name="Huo N."/>
            <person name="Gu Y.Q."/>
            <person name="Zhou H."/>
            <person name="Devos K.M."/>
            <person name="Bennetzen J.L."/>
            <person name="Unver T."/>
            <person name="Budak H."/>
            <person name="Gulick P.J."/>
            <person name="Galiba G."/>
            <person name="Kalapos B."/>
            <person name="Nelson D.R."/>
            <person name="Li P."/>
            <person name="You F.M."/>
            <person name="Luo M.C."/>
            <person name="Dvorak J."/>
        </authorList>
    </citation>
    <scope>NUCLEOTIDE SEQUENCE [LARGE SCALE GENOMIC DNA]</scope>
    <source>
        <strain evidence="1">cv. AL8/78</strain>
    </source>
</reference>
<keyword evidence="2" id="KW-1185">Reference proteome</keyword>
<reference evidence="2" key="1">
    <citation type="journal article" date="2014" name="Science">
        <title>Ancient hybridizations among the ancestral genomes of bread wheat.</title>
        <authorList>
            <consortium name="International Wheat Genome Sequencing Consortium,"/>
            <person name="Marcussen T."/>
            <person name="Sandve S.R."/>
            <person name="Heier L."/>
            <person name="Spannagl M."/>
            <person name="Pfeifer M."/>
            <person name="Jakobsen K.S."/>
            <person name="Wulff B.B."/>
            <person name="Steuernagel B."/>
            <person name="Mayer K.F."/>
            <person name="Olsen O.A."/>
        </authorList>
    </citation>
    <scope>NUCLEOTIDE SEQUENCE [LARGE SCALE GENOMIC DNA]</scope>
    <source>
        <strain evidence="2">cv. AL8/78</strain>
    </source>
</reference>
<dbReference type="EnsemblPlants" id="AET5Gv20261400.19">
    <property type="protein sequence ID" value="AET5Gv20261400.19"/>
    <property type="gene ID" value="AET5Gv20261400"/>
</dbReference>
<protein>
    <submittedName>
        <fullName evidence="1">Uncharacterized protein</fullName>
    </submittedName>
</protein>
<name>A0A453K1U9_AEGTS</name>
<evidence type="ECO:0000313" key="2">
    <source>
        <dbReference type="Proteomes" id="UP000015105"/>
    </source>
</evidence>
<reference evidence="1" key="3">
    <citation type="journal article" date="2017" name="Nature">
        <title>Genome sequence of the progenitor of the wheat D genome Aegilops tauschii.</title>
        <authorList>
            <person name="Luo M.C."/>
            <person name="Gu Y.Q."/>
            <person name="Puiu D."/>
            <person name="Wang H."/>
            <person name="Twardziok S.O."/>
            <person name="Deal K.R."/>
            <person name="Huo N."/>
            <person name="Zhu T."/>
            <person name="Wang L."/>
            <person name="Wang Y."/>
            <person name="McGuire P.E."/>
            <person name="Liu S."/>
            <person name="Long H."/>
            <person name="Ramasamy R.K."/>
            <person name="Rodriguez J.C."/>
            <person name="Van S.L."/>
            <person name="Yuan L."/>
            <person name="Wang Z."/>
            <person name="Xia Z."/>
            <person name="Xiao L."/>
            <person name="Anderson O.D."/>
            <person name="Ouyang S."/>
            <person name="Liang Y."/>
            <person name="Zimin A.V."/>
            <person name="Pertea G."/>
            <person name="Qi P."/>
            <person name="Bennetzen J.L."/>
            <person name="Dai X."/>
            <person name="Dawson M.W."/>
            <person name="Muller H.G."/>
            <person name="Kugler K."/>
            <person name="Rivarola-Duarte L."/>
            <person name="Spannagl M."/>
            <person name="Mayer K.F.X."/>
            <person name="Lu F.H."/>
            <person name="Bevan M.W."/>
            <person name="Leroy P."/>
            <person name="Li P."/>
            <person name="You F.M."/>
            <person name="Sun Q."/>
            <person name="Liu Z."/>
            <person name="Lyons E."/>
            <person name="Wicker T."/>
            <person name="Salzberg S.L."/>
            <person name="Devos K.M."/>
            <person name="Dvorak J."/>
        </authorList>
    </citation>
    <scope>NUCLEOTIDE SEQUENCE [LARGE SCALE GENOMIC DNA]</scope>
    <source>
        <strain evidence="1">cv. AL8/78</strain>
    </source>
</reference>
<organism evidence="1 2">
    <name type="scientific">Aegilops tauschii subsp. strangulata</name>
    <name type="common">Goatgrass</name>
    <dbReference type="NCBI Taxonomy" id="200361"/>
    <lineage>
        <taxon>Eukaryota</taxon>
        <taxon>Viridiplantae</taxon>
        <taxon>Streptophyta</taxon>
        <taxon>Embryophyta</taxon>
        <taxon>Tracheophyta</taxon>
        <taxon>Spermatophyta</taxon>
        <taxon>Magnoliopsida</taxon>
        <taxon>Liliopsida</taxon>
        <taxon>Poales</taxon>
        <taxon>Poaceae</taxon>
        <taxon>BOP clade</taxon>
        <taxon>Pooideae</taxon>
        <taxon>Triticodae</taxon>
        <taxon>Triticeae</taxon>
        <taxon>Triticinae</taxon>
        <taxon>Aegilops</taxon>
    </lineage>
</organism>
<reference evidence="2" key="2">
    <citation type="journal article" date="2017" name="Nat. Plants">
        <title>The Aegilops tauschii genome reveals multiple impacts of transposons.</title>
        <authorList>
            <person name="Zhao G."/>
            <person name="Zou C."/>
            <person name="Li K."/>
            <person name="Wang K."/>
            <person name="Li T."/>
            <person name="Gao L."/>
            <person name="Zhang X."/>
            <person name="Wang H."/>
            <person name="Yang Z."/>
            <person name="Liu X."/>
            <person name="Jiang W."/>
            <person name="Mao L."/>
            <person name="Kong X."/>
            <person name="Jiao Y."/>
            <person name="Jia J."/>
        </authorList>
    </citation>
    <scope>NUCLEOTIDE SEQUENCE [LARGE SCALE GENOMIC DNA]</scope>
    <source>
        <strain evidence="2">cv. AL8/78</strain>
    </source>
</reference>
<accession>A0A453K1U9</accession>
<dbReference type="Proteomes" id="UP000015105">
    <property type="component" value="Chromosome 5D"/>
</dbReference>
<dbReference type="AlphaFoldDB" id="A0A453K1U9"/>
<proteinExistence type="predicted"/>